<proteinExistence type="predicted"/>
<feature type="compositionally biased region" description="Basic and acidic residues" evidence="1">
    <location>
        <begin position="135"/>
        <end position="146"/>
    </location>
</feature>
<protein>
    <submittedName>
        <fullName evidence="2">Uncharacterized protein</fullName>
    </submittedName>
</protein>
<accession>A0A2N9FC01</accession>
<feature type="compositionally biased region" description="Acidic residues" evidence="1">
    <location>
        <begin position="153"/>
        <end position="174"/>
    </location>
</feature>
<evidence type="ECO:0000256" key="1">
    <source>
        <dbReference type="SAM" id="MobiDB-lite"/>
    </source>
</evidence>
<feature type="region of interest" description="Disordered" evidence="1">
    <location>
        <begin position="98"/>
        <end position="188"/>
    </location>
</feature>
<dbReference type="AlphaFoldDB" id="A0A2N9FC01"/>
<feature type="compositionally biased region" description="Acidic residues" evidence="1">
    <location>
        <begin position="120"/>
        <end position="134"/>
    </location>
</feature>
<dbReference type="EMBL" id="OIVN01000704">
    <property type="protein sequence ID" value="SPC84369.1"/>
    <property type="molecule type" value="Genomic_DNA"/>
</dbReference>
<organism evidence="2">
    <name type="scientific">Fagus sylvatica</name>
    <name type="common">Beechnut</name>
    <dbReference type="NCBI Taxonomy" id="28930"/>
    <lineage>
        <taxon>Eukaryota</taxon>
        <taxon>Viridiplantae</taxon>
        <taxon>Streptophyta</taxon>
        <taxon>Embryophyta</taxon>
        <taxon>Tracheophyta</taxon>
        <taxon>Spermatophyta</taxon>
        <taxon>Magnoliopsida</taxon>
        <taxon>eudicotyledons</taxon>
        <taxon>Gunneridae</taxon>
        <taxon>Pentapetalae</taxon>
        <taxon>rosids</taxon>
        <taxon>fabids</taxon>
        <taxon>Fagales</taxon>
        <taxon>Fagaceae</taxon>
        <taxon>Fagus</taxon>
    </lineage>
</organism>
<name>A0A2N9FC01_FAGSY</name>
<evidence type="ECO:0000313" key="2">
    <source>
        <dbReference type="EMBL" id="SPC84369.1"/>
    </source>
</evidence>
<sequence length="188" mass="21073">MNERSKSQSKSKPSRNEMEVEQLLQAAQDELVLNLSINSHMSRVSPNYIDSDLDRRFQALKKSGSSVPQESSSKKTYVDDKELKAVMGDDLSARFAALKGSSSSSSNPDVGVGPKNILSDDGDGDGDEDEEDEVEKLIRWAKDAARLDPSPPSDDDDHDEEEEEDDDDEEEEDYKDEHQKPKGHHHRK</sequence>
<feature type="region of interest" description="Disordered" evidence="1">
    <location>
        <begin position="1"/>
        <end position="20"/>
    </location>
</feature>
<reference evidence="2" key="1">
    <citation type="submission" date="2018-02" db="EMBL/GenBank/DDBJ databases">
        <authorList>
            <person name="Cohen D.B."/>
            <person name="Kent A.D."/>
        </authorList>
    </citation>
    <scope>NUCLEOTIDE SEQUENCE</scope>
</reference>
<gene>
    <name evidence="2" type="ORF">FSB_LOCUS12251</name>
</gene>